<dbReference type="GO" id="GO:0016627">
    <property type="term" value="F:oxidoreductase activity, acting on the CH-CH group of donors"/>
    <property type="evidence" value="ECO:0007669"/>
    <property type="project" value="TreeGrafter"/>
</dbReference>
<accession>A0A918X856</accession>
<evidence type="ECO:0000313" key="2">
    <source>
        <dbReference type="EMBL" id="GHD17730.1"/>
    </source>
</evidence>
<dbReference type="Gene3D" id="2.30.110.10">
    <property type="entry name" value="Electron Transport, Fmn-binding Protein, Chain A"/>
    <property type="match status" value="1"/>
</dbReference>
<dbReference type="GO" id="GO:0070967">
    <property type="term" value="F:coenzyme F420 binding"/>
    <property type="evidence" value="ECO:0007669"/>
    <property type="project" value="TreeGrafter"/>
</dbReference>
<dbReference type="RefSeq" id="WP_193517381.1">
    <property type="nucleotide sequence ID" value="NZ_BMXL01000002.1"/>
</dbReference>
<dbReference type="Proteomes" id="UP000654947">
    <property type="component" value="Unassembled WGS sequence"/>
</dbReference>
<dbReference type="PANTHER" id="PTHR35176:SF6">
    <property type="entry name" value="HEME OXYGENASE HI_0854-RELATED"/>
    <property type="match status" value="1"/>
</dbReference>
<dbReference type="EMBL" id="BMXL01000002">
    <property type="protein sequence ID" value="GHD17730.1"/>
    <property type="molecule type" value="Genomic_DNA"/>
</dbReference>
<comment type="caution">
    <text evidence="2">The sequence shown here is derived from an EMBL/GenBank/DDBJ whole genome shotgun (WGS) entry which is preliminary data.</text>
</comment>
<keyword evidence="1" id="KW-0560">Oxidoreductase</keyword>
<dbReference type="GO" id="GO:0005829">
    <property type="term" value="C:cytosol"/>
    <property type="evidence" value="ECO:0007669"/>
    <property type="project" value="TreeGrafter"/>
</dbReference>
<sequence>MTAMTKEEREHFLREVRIGVLSVVEGDGQGPLTVPVGYVYTSAGEVVFTTARDSRKMDALRSRGRAGFLVQDEQNYRYVSVEGELVGESPTTYEEHLSLSVRYLGPEQGRQFCERTEDSVHEMVTVTIRPRAWRSYDFGKA</sequence>
<keyword evidence="3" id="KW-1185">Reference proteome</keyword>
<reference evidence="2 3" key="1">
    <citation type="journal article" date="2014" name="Int. J. Syst. Evol. Microbiol.">
        <title>Complete genome sequence of Corynebacterium casei LMG S-19264T (=DSM 44701T), isolated from a smear-ripened cheese.</title>
        <authorList>
            <consortium name="US DOE Joint Genome Institute (JGI-PGF)"/>
            <person name="Walter F."/>
            <person name="Albersmeier A."/>
            <person name="Kalinowski J."/>
            <person name="Ruckert C."/>
        </authorList>
    </citation>
    <scope>NUCLEOTIDE SEQUENCE [LARGE SCALE GENOMIC DNA]</scope>
    <source>
        <strain evidence="2 3">KCTC 19473</strain>
    </source>
</reference>
<evidence type="ECO:0000313" key="3">
    <source>
        <dbReference type="Proteomes" id="UP000654947"/>
    </source>
</evidence>
<gene>
    <name evidence="2" type="ORF">GCM10007147_07190</name>
</gene>
<dbReference type="InterPro" id="IPR024747">
    <property type="entry name" value="Pyridox_Oxase-rel"/>
</dbReference>
<protein>
    <submittedName>
        <fullName evidence="2">Pyridoxamine 5'-phosphate oxidase</fullName>
    </submittedName>
</protein>
<dbReference type="PANTHER" id="PTHR35176">
    <property type="entry name" value="HEME OXYGENASE HI_0854-RELATED"/>
    <property type="match status" value="1"/>
</dbReference>
<name>A0A918X856_9ACTN</name>
<organism evidence="2 3">
    <name type="scientific">Nocardiopsis kunsanensis</name>
    <dbReference type="NCBI Taxonomy" id="141693"/>
    <lineage>
        <taxon>Bacteria</taxon>
        <taxon>Bacillati</taxon>
        <taxon>Actinomycetota</taxon>
        <taxon>Actinomycetes</taxon>
        <taxon>Streptosporangiales</taxon>
        <taxon>Nocardiopsidaceae</taxon>
        <taxon>Nocardiopsis</taxon>
    </lineage>
</organism>
<dbReference type="Pfam" id="PF12900">
    <property type="entry name" value="Pyridox_ox_2"/>
    <property type="match status" value="1"/>
</dbReference>
<dbReference type="InterPro" id="IPR052019">
    <property type="entry name" value="F420H2_bilvrd_red/Heme_oxyg"/>
</dbReference>
<dbReference type="InterPro" id="IPR012349">
    <property type="entry name" value="Split_barrel_FMN-bd"/>
</dbReference>
<dbReference type="AlphaFoldDB" id="A0A918X856"/>
<dbReference type="SUPFAM" id="SSF50475">
    <property type="entry name" value="FMN-binding split barrel"/>
    <property type="match status" value="1"/>
</dbReference>
<evidence type="ECO:0000256" key="1">
    <source>
        <dbReference type="ARBA" id="ARBA00023002"/>
    </source>
</evidence>
<proteinExistence type="predicted"/>